<reference evidence="1 2" key="1">
    <citation type="submission" date="2021-03" db="EMBL/GenBank/DDBJ databases">
        <title>Genomic Encyclopedia of Type Strains, Phase IV (KMG-IV): sequencing the most valuable type-strain genomes for metagenomic binning, comparative biology and taxonomic classification.</title>
        <authorList>
            <person name="Goeker M."/>
        </authorList>
    </citation>
    <scope>NUCLEOTIDE SEQUENCE [LARGE SCALE GENOMIC DNA]</scope>
    <source>
        <strain evidence="1 2">DSM 101872</strain>
    </source>
</reference>
<organism evidence="1 2">
    <name type="scientific">Lactobacillus colini</name>
    <dbReference type="NCBI Taxonomy" id="1819254"/>
    <lineage>
        <taxon>Bacteria</taxon>
        <taxon>Bacillati</taxon>
        <taxon>Bacillota</taxon>
        <taxon>Bacilli</taxon>
        <taxon>Lactobacillales</taxon>
        <taxon>Lactobacillaceae</taxon>
        <taxon>Lactobacillus</taxon>
    </lineage>
</organism>
<dbReference type="Proteomes" id="UP001519292">
    <property type="component" value="Unassembled WGS sequence"/>
</dbReference>
<accession>A0ABS4MHX8</accession>
<name>A0ABS4MHX8_9LACO</name>
<evidence type="ECO:0000313" key="2">
    <source>
        <dbReference type="Proteomes" id="UP001519292"/>
    </source>
</evidence>
<sequence>MELIQALDILSENRDKLAACSSFLSGLALIAEDSYTKPEGIIFLSNELFKIANSFNEVLPVIEKLSELDKNDDNKGLKGVDIASYLDKKMEQFEELSQDALSENTIIKTDGQVEPVSFIWRELAQLANQIAIAEDYQKDKED</sequence>
<proteinExistence type="predicted"/>
<dbReference type="RefSeq" id="WP_209687666.1">
    <property type="nucleotide sequence ID" value="NZ_JAGGLU010000021.1"/>
</dbReference>
<comment type="caution">
    <text evidence="1">The sequence shown here is derived from an EMBL/GenBank/DDBJ whole genome shotgun (WGS) entry which is preliminary data.</text>
</comment>
<dbReference type="EMBL" id="JAGGLU010000021">
    <property type="protein sequence ID" value="MBP2058954.1"/>
    <property type="molecule type" value="Genomic_DNA"/>
</dbReference>
<keyword evidence="2" id="KW-1185">Reference proteome</keyword>
<gene>
    <name evidence="1" type="ORF">J2Z60_002145</name>
</gene>
<evidence type="ECO:0000313" key="1">
    <source>
        <dbReference type="EMBL" id="MBP2058954.1"/>
    </source>
</evidence>
<protein>
    <submittedName>
        <fullName evidence="1">Uncharacterized protein</fullName>
    </submittedName>
</protein>